<dbReference type="GO" id="GO:0043565">
    <property type="term" value="F:sequence-specific DNA binding"/>
    <property type="evidence" value="ECO:0007669"/>
    <property type="project" value="InterPro"/>
</dbReference>
<evidence type="ECO:0000256" key="1">
    <source>
        <dbReference type="ARBA" id="ARBA00023015"/>
    </source>
</evidence>
<dbReference type="Gene3D" id="3.30.70.920">
    <property type="match status" value="1"/>
</dbReference>
<name>A0A381VKJ2_9ZZZZ</name>
<evidence type="ECO:0000313" key="5">
    <source>
        <dbReference type="EMBL" id="SVA40849.1"/>
    </source>
</evidence>
<dbReference type="SUPFAM" id="SSF46785">
    <property type="entry name" value="Winged helix' DNA-binding domain"/>
    <property type="match status" value="1"/>
</dbReference>
<dbReference type="InterPro" id="IPR036388">
    <property type="entry name" value="WH-like_DNA-bd_sf"/>
</dbReference>
<dbReference type="InterPro" id="IPR000485">
    <property type="entry name" value="AsnC-type_HTH_dom"/>
</dbReference>
<dbReference type="InterPro" id="IPR019888">
    <property type="entry name" value="Tscrpt_reg_AsnC-like"/>
</dbReference>
<dbReference type="GO" id="GO:0005829">
    <property type="term" value="C:cytosol"/>
    <property type="evidence" value="ECO:0007669"/>
    <property type="project" value="TreeGrafter"/>
</dbReference>
<protein>
    <recommendedName>
        <fullName evidence="4">HTH asnC-type domain-containing protein</fullName>
    </recommendedName>
</protein>
<dbReference type="GO" id="GO:0043200">
    <property type="term" value="P:response to amino acid"/>
    <property type="evidence" value="ECO:0007669"/>
    <property type="project" value="TreeGrafter"/>
</dbReference>
<dbReference type="InterPro" id="IPR019887">
    <property type="entry name" value="Tscrpt_reg_AsnC/Lrp_C"/>
</dbReference>
<dbReference type="InterPro" id="IPR011991">
    <property type="entry name" value="ArsR-like_HTH"/>
</dbReference>
<dbReference type="EMBL" id="UINC01009094">
    <property type="protein sequence ID" value="SVA40849.1"/>
    <property type="molecule type" value="Genomic_DNA"/>
</dbReference>
<dbReference type="CDD" id="cd00090">
    <property type="entry name" value="HTH_ARSR"/>
    <property type="match status" value="1"/>
</dbReference>
<dbReference type="SMART" id="SM00344">
    <property type="entry name" value="HTH_ASNC"/>
    <property type="match status" value="1"/>
</dbReference>
<evidence type="ECO:0000256" key="2">
    <source>
        <dbReference type="ARBA" id="ARBA00023125"/>
    </source>
</evidence>
<accession>A0A381VKJ2</accession>
<dbReference type="PANTHER" id="PTHR30154">
    <property type="entry name" value="LEUCINE-RESPONSIVE REGULATORY PROTEIN"/>
    <property type="match status" value="1"/>
</dbReference>
<evidence type="ECO:0000259" key="4">
    <source>
        <dbReference type="PROSITE" id="PS50956"/>
    </source>
</evidence>
<dbReference type="PROSITE" id="PS00519">
    <property type="entry name" value="HTH_ASNC_1"/>
    <property type="match status" value="1"/>
</dbReference>
<proteinExistence type="predicted"/>
<keyword evidence="2" id="KW-0238">DNA-binding</keyword>
<dbReference type="SUPFAM" id="SSF54909">
    <property type="entry name" value="Dimeric alpha+beta barrel"/>
    <property type="match status" value="1"/>
</dbReference>
<dbReference type="InterPro" id="IPR036390">
    <property type="entry name" value="WH_DNA-bd_sf"/>
</dbReference>
<dbReference type="InterPro" id="IPR011008">
    <property type="entry name" value="Dimeric_a/b-barrel"/>
</dbReference>
<dbReference type="AlphaFoldDB" id="A0A381VKJ2"/>
<dbReference type="Pfam" id="PF01037">
    <property type="entry name" value="AsnC_trans_reg"/>
    <property type="match status" value="1"/>
</dbReference>
<dbReference type="PROSITE" id="PS50956">
    <property type="entry name" value="HTH_ASNC_2"/>
    <property type="match status" value="1"/>
</dbReference>
<sequence>MIKKELDGIDLKILRILQDEGRISNLDLSKKIGMSPPPTLRRVRDLEKNGFIDGFRANLDSSKLGYDLTSWIFISLKNQNQESLNAFEKLVWGWETIRECYMLNGEVDFILKCVSKNMKEFNDFLSQNITSNENILSVKTAFAIKTTKRLGNVPID</sequence>
<evidence type="ECO:0000256" key="3">
    <source>
        <dbReference type="ARBA" id="ARBA00023163"/>
    </source>
</evidence>
<dbReference type="PRINTS" id="PR00033">
    <property type="entry name" value="HTHASNC"/>
</dbReference>
<keyword evidence="1" id="KW-0805">Transcription regulation</keyword>
<dbReference type="Pfam" id="PF13412">
    <property type="entry name" value="HTH_24"/>
    <property type="match status" value="1"/>
</dbReference>
<dbReference type="InterPro" id="IPR019885">
    <property type="entry name" value="Tscrpt_reg_HTH_AsnC-type_CS"/>
</dbReference>
<organism evidence="5">
    <name type="scientific">marine metagenome</name>
    <dbReference type="NCBI Taxonomy" id="408172"/>
    <lineage>
        <taxon>unclassified sequences</taxon>
        <taxon>metagenomes</taxon>
        <taxon>ecological metagenomes</taxon>
    </lineage>
</organism>
<dbReference type="Gene3D" id="1.10.10.10">
    <property type="entry name" value="Winged helix-like DNA-binding domain superfamily/Winged helix DNA-binding domain"/>
    <property type="match status" value="1"/>
</dbReference>
<reference evidence="5" key="1">
    <citation type="submission" date="2018-05" db="EMBL/GenBank/DDBJ databases">
        <authorList>
            <person name="Lanie J.A."/>
            <person name="Ng W.-L."/>
            <person name="Kazmierczak K.M."/>
            <person name="Andrzejewski T.M."/>
            <person name="Davidsen T.M."/>
            <person name="Wayne K.J."/>
            <person name="Tettelin H."/>
            <person name="Glass J.I."/>
            <person name="Rusch D."/>
            <person name="Podicherti R."/>
            <person name="Tsui H.-C.T."/>
            <person name="Winkler M.E."/>
        </authorList>
    </citation>
    <scope>NUCLEOTIDE SEQUENCE</scope>
</reference>
<keyword evidence="3" id="KW-0804">Transcription</keyword>
<gene>
    <name evidence="5" type="ORF">METZ01_LOCUS93703</name>
</gene>
<dbReference type="PANTHER" id="PTHR30154:SF34">
    <property type="entry name" value="TRANSCRIPTIONAL REGULATOR AZLB"/>
    <property type="match status" value="1"/>
</dbReference>
<feature type="domain" description="HTH asnC-type" evidence="4">
    <location>
        <begin position="6"/>
        <end position="67"/>
    </location>
</feature>